<dbReference type="EMBL" id="JBHTBU010000001">
    <property type="protein sequence ID" value="MFC7287403.1"/>
    <property type="molecule type" value="Genomic_DNA"/>
</dbReference>
<proteinExistence type="predicted"/>
<keyword evidence="3" id="KW-1185">Reference proteome</keyword>
<evidence type="ECO:0008006" key="4">
    <source>
        <dbReference type="Google" id="ProtNLM"/>
    </source>
</evidence>
<gene>
    <name evidence="2" type="ORF">ACFQPC_05070</name>
</gene>
<feature type="signal peptide" evidence="1">
    <location>
        <begin position="1"/>
        <end position="21"/>
    </location>
</feature>
<dbReference type="RefSeq" id="WP_382270543.1">
    <property type="nucleotide sequence ID" value="NZ_JBHTBU010000001.1"/>
</dbReference>
<evidence type="ECO:0000313" key="3">
    <source>
        <dbReference type="Proteomes" id="UP001596542"/>
    </source>
</evidence>
<comment type="caution">
    <text evidence="2">The sequence shown here is derived from an EMBL/GenBank/DDBJ whole genome shotgun (WGS) entry which is preliminary data.</text>
</comment>
<name>A0ABW2I8S0_9BURK</name>
<dbReference type="Proteomes" id="UP001596542">
    <property type="component" value="Unassembled WGS sequence"/>
</dbReference>
<keyword evidence="1" id="KW-0732">Signal</keyword>
<evidence type="ECO:0000313" key="2">
    <source>
        <dbReference type="EMBL" id="MFC7287403.1"/>
    </source>
</evidence>
<sequence length="273" mass="29464">MNIRKAIILAASSACCASALAQIQEIKSSNNQIGFQAISSYVDYKETNDGRFGTAVGTLNTEKGWVPGFAVSASVMQDWLFGNDYLQFQYSRNKGHTDYTGSLLTGGAFGSAVQQNDATLIDYSLRWGKGFSVNQAVMLTPYLEFGRHEWKRGVNQGETYTNNYYGIGALAQYSPMPRLVLSANALIGRTTGADISVGGPLGFNGSLGNSNLYKVGLSADYAFSQRFRGNVGLNYSAFKYGASANYPVGGTVTWEPDSRTRYTTISAGVGYAF</sequence>
<organism evidence="2 3">
    <name type="scientific">Herminiimonas glaciei</name>
    <dbReference type="NCBI Taxonomy" id="523788"/>
    <lineage>
        <taxon>Bacteria</taxon>
        <taxon>Pseudomonadati</taxon>
        <taxon>Pseudomonadota</taxon>
        <taxon>Betaproteobacteria</taxon>
        <taxon>Burkholderiales</taxon>
        <taxon>Oxalobacteraceae</taxon>
        <taxon>Herminiimonas</taxon>
    </lineage>
</organism>
<reference evidence="3" key="1">
    <citation type="journal article" date="2019" name="Int. J. Syst. Evol. Microbiol.">
        <title>The Global Catalogue of Microorganisms (GCM) 10K type strain sequencing project: providing services to taxonomists for standard genome sequencing and annotation.</title>
        <authorList>
            <consortium name="The Broad Institute Genomics Platform"/>
            <consortium name="The Broad Institute Genome Sequencing Center for Infectious Disease"/>
            <person name="Wu L."/>
            <person name="Ma J."/>
        </authorList>
    </citation>
    <scope>NUCLEOTIDE SEQUENCE [LARGE SCALE GENOMIC DNA]</scope>
    <source>
        <strain evidence="3">KACC 12508</strain>
    </source>
</reference>
<accession>A0ABW2I8S0</accession>
<protein>
    <recommendedName>
        <fullName evidence="4">Outer membrane protein with beta-barrel domain</fullName>
    </recommendedName>
</protein>
<feature type="chain" id="PRO_5045378739" description="Outer membrane protein with beta-barrel domain" evidence="1">
    <location>
        <begin position="22"/>
        <end position="273"/>
    </location>
</feature>
<evidence type="ECO:0000256" key="1">
    <source>
        <dbReference type="SAM" id="SignalP"/>
    </source>
</evidence>